<protein>
    <submittedName>
        <fullName evidence="3">CDP-glycerol glycerophosphotransferase</fullName>
    </submittedName>
</protein>
<dbReference type="GO" id="GO:0016740">
    <property type="term" value="F:transferase activity"/>
    <property type="evidence" value="ECO:0007669"/>
    <property type="project" value="UniProtKB-KW"/>
</dbReference>
<evidence type="ECO:0000313" key="3">
    <source>
        <dbReference type="EMBL" id="TJY32861.1"/>
    </source>
</evidence>
<dbReference type="InterPro" id="IPR003331">
    <property type="entry name" value="UDP_GlcNAc_Epimerase_2_dom"/>
</dbReference>
<dbReference type="Proteomes" id="UP000307657">
    <property type="component" value="Unassembled WGS sequence"/>
</dbReference>
<proteinExistence type="inferred from homology"/>
<evidence type="ECO:0000256" key="1">
    <source>
        <dbReference type="RuleBase" id="RU003513"/>
    </source>
</evidence>
<evidence type="ECO:0000313" key="4">
    <source>
        <dbReference type="Proteomes" id="UP000307657"/>
    </source>
</evidence>
<keyword evidence="1" id="KW-0413">Isomerase</keyword>
<dbReference type="EMBL" id="SUPL01000008">
    <property type="protein sequence ID" value="TJY32861.1"/>
    <property type="molecule type" value="Genomic_DNA"/>
</dbReference>
<dbReference type="PIRSF" id="PIRSF028458">
    <property type="entry name" value="UCP028458_glyceroPtfrase"/>
    <property type="match status" value="1"/>
</dbReference>
<reference evidence="3 4" key="1">
    <citation type="submission" date="2019-04" db="EMBL/GenBank/DDBJ databases">
        <title>Lacinutrix sp. nov., isolated from marine water.</title>
        <authorList>
            <person name="Kim W."/>
        </authorList>
    </citation>
    <scope>NUCLEOTIDE SEQUENCE [LARGE SCALE GENOMIC DNA]</scope>
    <source>
        <strain evidence="3 4">CAU 1491</strain>
    </source>
</reference>
<dbReference type="InterPro" id="IPR016886">
    <property type="entry name" value="UCP028458_glyceroPtfrase"/>
</dbReference>
<sequence length="361" mass="42241">MNYKFVIYISYSYSIPIGNPLEKEILKRGYSVKWFADIDEGKTALNEKENVINTITDLIAFSPHIILAATDSVPDFINALKVQVFHGFNAEKRPTKNNSFAHFRLRGFFDLYCTQGPNTTQAFNQLAKKHQYFEVIETGWSKVDPLFPLQEKTIKNKPPTIMVASTFTERLSLAYNNNVFNEIKKLSKSGKYNFLMVLHPKLPQEIKQKWEELNNKNFTYFNTTNLIPLFKQADIMFADTTSAIQEFLLQKKPVVTFKHTIKHNYLIDINNAEEIENAFTKALSNPKKLIYNIEKYINNLHPYFDGKSSQRIIDATLNCLQKNRKHLKNKPLNLIRKYKMRKRLKHFTFKSYNKPYTLPTK</sequence>
<dbReference type="InterPro" id="IPR043148">
    <property type="entry name" value="TagF_C"/>
</dbReference>
<feature type="domain" description="UDP-N-acetylglucosamine 2-epimerase" evidence="2">
    <location>
        <begin position="176"/>
        <end position="315"/>
    </location>
</feature>
<dbReference type="GO" id="GO:0016853">
    <property type="term" value="F:isomerase activity"/>
    <property type="evidence" value="ECO:0007669"/>
    <property type="project" value="UniProtKB-KW"/>
</dbReference>
<dbReference type="RefSeq" id="WP_136844705.1">
    <property type="nucleotide sequence ID" value="NZ_SUPL01000008.1"/>
</dbReference>
<accession>A0A4U0EMY3</accession>
<dbReference type="Pfam" id="PF02350">
    <property type="entry name" value="Epimerase_2"/>
    <property type="match status" value="1"/>
</dbReference>
<keyword evidence="3" id="KW-0808">Transferase</keyword>
<comment type="caution">
    <text evidence="3">The sequence shown here is derived from an EMBL/GenBank/DDBJ whole genome shotgun (WGS) entry which is preliminary data.</text>
</comment>
<dbReference type="AlphaFoldDB" id="A0A4U0EMY3"/>
<dbReference type="OrthoDB" id="1522454at2"/>
<dbReference type="Gene3D" id="3.40.50.12580">
    <property type="match status" value="1"/>
</dbReference>
<keyword evidence="4" id="KW-1185">Reference proteome</keyword>
<gene>
    <name evidence="3" type="ORF">E5167_13565</name>
</gene>
<dbReference type="SUPFAM" id="SSF53756">
    <property type="entry name" value="UDP-Glycosyltransferase/glycogen phosphorylase"/>
    <property type="match status" value="1"/>
</dbReference>
<comment type="similarity">
    <text evidence="1">Belongs to the UDP-N-acetylglucosamine 2-epimerase family.</text>
</comment>
<organism evidence="3 4">
    <name type="scientific">Pontimicrobium aquaticum</name>
    <dbReference type="NCBI Taxonomy" id="2565367"/>
    <lineage>
        <taxon>Bacteria</taxon>
        <taxon>Pseudomonadati</taxon>
        <taxon>Bacteroidota</taxon>
        <taxon>Flavobacteriia</taxon>
        <taxon>Flavobacteriales</taxon>
        <taxon>Flavobacteriaceae</taxon>
        <taxon>Pontimicrobium</taxon>
    </lineage>
</organism>
<name>A0A4U0EMY3_9FLAO</name>
<evidence type="ECO:0000259" key="2">
    <source>
        <dbReference type="Pfam" id="PF02350"/>
    </source>
</evidence>